<evidence type="ECO:0000313" key="2">
    <source>
        <dbReference type="Proteomes" id="UP000681610"/>
    </source>
</evidence>
<gene>
    <name evidence="1" type="ORF">J4N46_01790</name>
</gene>
<dbReference type="Proteomes" id="UP000681610">
    <property type="component" value="Unassembled WGS sequence"/>
</dbReference>
<organism evidence="1 2">
    <name type="scientific">Capnocytophaga bilenii</name>
    <dbReference type="NCBI Taxonomy" id="2819369"/>
    <lineage>
        <taxon>Bacteria</taxon>
        <taxon>Pseudomonadati</taxon>
        <taxon>Bacteroidota</taxon>
        <taxon>Flavobacteriia</taxon>
        <taxon>Flavobacteriales</taxon>
        <taxon>Flavobacteriaceae</taxon>
        <taxon>Capnocytophaga</taxon>
    </lineage>
</organism>
<comment type="caution">
    <text evidence="1">The sequence shown here is derived from an EMBL/GenBank/DDBJ whole genome shotgun (WGS) entry which is preliminary data.</text>
</comment>
<protein>
    <submittedName>
        <fullName evidence="1">ABC transporter ATPase</fullName>
    </submittedName>
</protein>
<sequence>MYIDFRELPEDARVWIYQSNRSFTPEEQVQLTTQLKAYLEEWTAHGSELWASFEIRYNRFIVIGANQNVHAVSGCSLDALVRFIQQLEQAYNVTLLDRMNVSYRQGEYIAYKPLIEFKKMVKDKAVSAQTIVFNNLVNTKWEYEEHWEVPLQESWHNRFL</sequence>
<proteinExistence type="predicted"/>
<name>A0ABS3PV23_9FLAO</name>
<dbReference type="RefSeq" id="WP_208057828.1">
    <property type="nucleotide sequence ID" value="NZ_JAGDYP010000001.1"/>
</dbReference>
<reference evidence="1 2" key="1">
    <citation type="submission" date="2021-03" db="EMBL/GenBank/DDBJ databases">
        <title>Isolation and description of Capnocytophaga bilenii sp. nov., a novel Capnocytophaga species, isolated from a gingivitis subject.</title>
        <authorList>
            <person name="Antezack A."/>
            <person name="Monnet-Corti V."/>
            <person name="La Scola B."/>
        </authorList>
    </citation>
    <scope>NUCLEOTIDE SEQUENCE [LARGE SCALE GENOMIC DNA]</scope>
    <source>
        <strain evidence="1 2">Marseille-Q4570</strain>
    </source>
</reference>
<accession>A0ABS3PV23</accession>
<evidence type="ECO:0000313" key="1">
    <source>
        <dbReference type="EMBL" id="MBO1883184.1"/>
    </source>
</evidence>
<keyword evidence="2" id="KW-1185">Reference proteome</keyword>
<dbReference type="EMBL" id="JAGDYP010000001">
    <property type="protein sequence ID" value="MBO1883184.1"/>
    <property type="molecule type" value="Genomic_DNA"/>
</dbReference>